<dbReference type="PRINTS" id="PR00101">
    <property type="entry name" value="ATCASE"/>
</dbReference>
<dbReference type="Gene3D" id="3.40.50.1370">
    <property type="entry name" value="Aspartate/ornithine carbamoyltransferase"/>
    <property type="match status" value="2"/>
</dbReference>
<dbReference type="InterPro" id="IPR036901">
    <property type="entry name" value="Asp/Orn_carbamoylTrfase_sf"/>
</dbReference>
<dbReference type="EMBL" id="QUBG01000001">
    <property type="protein sequence ID" value="TPR46206.1"/>
    <property type="molecule type" value="Genomic_DNA"/>
</dbReference>
<feature type="binding site" evidence="7">
    <location>
        <position position="52"/>
    </location>
    <ligand>
        <name>carbamoyl phosphate</name>
        <dbReference type="ChEBI" id="CHEBI:58228"/>
    </ligand>
</feature>
<dbReference type="NCBIfam" id="TIGR00670">
    <property type="entry name" value="asp_carb_tr"/>
    <property type="match status" value="1"/>
</dbReference>
<feature type="binding site" evidence="7">
    <location>
        <position position="260"/>
    </location>
    <ligand>
        <name>carbamoyl phosphate</name>
        <dbReference type="ChEBI" id="CHEBI:58228"/>
    </ligand>
</feature>
<evidence type="ECO:0000256" key="4">
    <source>
        <dbReference type="ARBA" id="ARBA00022975"/>
    </source>
</evidence>
<feature type="binding site" evidence="7">
    <location>
        <position position="80"/>
    </location>
    <ligand>
        <name>L-aspartate</name>
        <dbReference type="ChEBI" id="CHEBI:29991"/>
    </ligand>
</feature>
<evidence type="ECO:0000256" key="5">
    <source>
        <dbReference type="ARBA" id="ARBA00043884"/>
    </source>
</evidence>
<dbReference type="PANTHER" id="PTHR45753">
    <property type="entry name" value="ORNITHINE CARBAMOYLTRANSFERASE, MITOCHONDRIAL"/>
    <property type="match status" value="1"/>
</dbReference>
<gene>
    <name evidence="7" type="primary">pyrB</name>
    <name evidence="10" type="ORF">DY130_01440</name>
</gene>
<dbReference type="AlphaFoldDB" id="A0A9Q8IPE9"/>
<dbReference type="Pfam" id="PF02729">
    <property type="entry name" value="OTCace_N"/>
    <property type="match status" value="1"/>
</dbReference>
<evidence type="ECO:0000256" key="1">
    <source>
        <dbReference type="ARBA" id="ARBA00004852"/>
    </source>
</evidence>
<dbReference type="Pfam" id="PF00185">
    <property type="entry name" value="OTCace"/>
    <property type="match status" value="1"/>
</dbReference>
<evidence type="ECO:0000259" key="9">
    <source>
        <dbReference type="Pfam" id="PF02729"/>
    </source>
</evidence>
<feature type="binding site" evidence="7">
    <location>
        <position position="261"/>
    </location>
    <ligand>
        <name>carbamoyl phosphate</name>
        <dbReference type="ChEBI" id="CHEBI:58228"/>
    </ligand>
</feature>
<dbReference type="GO" id="GO:0044205">
    <property type="term" value="P:'de novo' UMP biosynthetic process"/>
    <property type="evidence" value="ECO:0007669"/>
    <property type="project" value="UniProtKB-UniRule"/>
</dbReference>
<organism evidence="10 11">
    <name type="scientific">Apilactobacillus micheneri</name>
    <dbReference type="NCBI Taxonomy" id="1899430"/>
    <lineage>
        <taxon>Bacteria</taxon>
        <taxon>Bacillati</taxon>
        <taxon>Bacillota</taxon>
        <taxon>Bacilli</taxon>
        <taxon>Lactobacillales</taxon>
        <taxon>Lactobacillaceae</taxon>
        <taxon>Apilactobacillus</taxon>
    </lineage>
</organism>
<dbReference type="FunFam" id="3.40.50.1370:FF:000011">
    <property type="entry name" value="Aspartate carbamoyltransferase"/>
    <property type="match status" value="1"/>
</dbReference>
<dbReference type="PRINTS" id="PR00100">
    <property type="entry name" value="AOTCASE"/>
</dbReference>
<keyword evidence="4 7" id="KW-0665">Pyrimidine biosynthesis</keyword>
<reference evidence="10" key="1">
    <citation type="submission" date="2018-08" db="EMBL/GenBank/DDBJ databases">
        <title>Comparative genomics of wild bee and flower associated Lactobacillus reveals potential adaptation to the bee host.</title>
        <authorList>
            <person name="Vuong H.Q."/>
            <person name="Mcfrederick Q.S."/>
        </authorList>
    </citation>
    <scope>NUCLEOTIDE SEQUENCE</scope>
    <source>
        <strain evidence="10">HV_63</strain>
    </source>
</reference>
<protein>
    <recommendedName>
        <fullName evidence="7">Aspartate carbamoyltransferase</fullName>
        <ecNumber evidence="7">2.1.3.2</ecNumber>
    </recommendedName>
    <alternativeName>
        <fullName evidence="7">Aspartate transcarbamylase</fullName>
        <shortName evidence="7">ATCase</shortName>
    </alternativeName>
</protein>
<dbReference type="HAMAP" id="MF_00001">
    <property type="entry name" value="Asp_carb_tr"/>
    <property type="match status" value="1"/>
</dbReference>
<feature type="binding site" evidence="7">
    <location>
        <position position="132"/>
    </location>
    <ligand>
        <name>carbamoyl phosphate</name>
        <dbReference type="ChEBI" id="CHEBI:58228"/>
    </ligand>
</feature>
<dbReference type="SUPFAM" id="SSF53671">
    <property type="entry name" value="Aspartate/ornithine carbamoyltransferase"/>
    <property type="match status" value="1"/>
</dbReference>
<dbReference type="GO" id="GO:0006520">
    <property type="term" value="P:amino acid metabolic process"/>
    <property type="evidence" value="ECO:0007669"/>
    <property type="project" value="InterPro"/>
</dbReference>
<comment type="subunit">
    <text evidence="7">Heterododecamer (2C3:3R2) of six catalytic PyrB chains organized as two trimers (C3), and six regulatory PyrI chains organized as three dimers (R2).</text>
</comment>
<evidence type="ECO:0000259" key="8">
    <source>
        <dbReference type="Pfam" id="PF00185"/>
    </source>
</evidence>
<feature type="binding site" evidence="7">
    <location>
        <position position="53"/>
    </location>
    <ligand>
        <name>carbamoyl phosphate</name>
        <dbReference type="ChEBI" id="CHEBI:58228"/>
    </ligand>
</feature>
<dbReference type="InterPro" id="IPR006130">
    <property type="entry name" value="Asp/Orn_carbamoylTrfase"/>
</dbReference>
<accession>A0A9Q8IPE9</accession>
<evidence type="ECO:0000256" key="3">
    <source>
        <dbReference type="ARBA" id="ARBA00022679"/>
    </source>
</evidence>
<comment type="caution">
    <text evidence="10">The sequence shown here is derived from an EMBL/GenBank/DDBJ whole genome shotgun (WGS) entry which is preliminary data.</text>
</comment>
<evidence type="ECO:0000256" key="2">
    <source>
        <dbReference type="ARBA" id="ARBA00008896"/>
    </source>
</evidence>
<dbReference type="Proteomes" id="UP000784700">
    <property type="component" value="Unassembled WGS sequence"/>
</dbReference>
<dbReference type="PROSITE" id="PS00097">
    <property type="entry name" value="CARBAMOYLTRANSFERASE"/>
    <property type="match status" value="1"/>
</dbReference>
<comment type="pathway">
    <text evidence="1 7">Pyrimidine metabolism; UMP biosynthesis via de novo pathway; (S)-dihydroorotate from bicarbonate: step 2/3.</text>
</comment>
<dbReference type="GO" id="GO:0016597">
    <property type="term" value="F:amino acid binding"/>
    <property type="evidence" value="ECO:0007669"/>
    <property type="project" value="InterPro"/>
</dbReference>
<feature type="binding site" evidence="7">
    <location>
        <position position="135"/>
    </location>
    <ligand>
        <name>carbamoyl phosphate</name>
        <dbReference type="ChEBI" id="CHEBI:58228"/>
    </ligand>
</feature>
<comment type="function">
    <text evidence="5 7">Catalyzes the condensation of carbamoyl phosphate and aspartate to form carbamoyl aspartate and inorganic phosphate, the committed step in the de novo pyrimidine nucleotide biosynthesis pathway.</text>
</comment>
<dbReference type="InterPro" id="IPR006132">
    <property type="entry name" value="Asp/Orn_carbamoyltranf_P-bd"/>
</dbReference>
<comment type="catalytic activity">
    <reaction evidence="6 7">
        <text>carbamoyl phosphate + L-aspartate = N-carbamoyl-L-aspartate + phosphate + H(+)</text>
        <dbReference type="Rhea" id="RHEA:20013"/>
        <dbReference type="ChEBI" id="CHEBI:15378"/>
        <dbReference type="ChEBI" id="CHEBI:29991"/>
        <dbReference type="ChEBI" id="CHEBI:32814"/>
        <dbReference type="ChEBI" id="CHEBI:43474"/>
        <dbReference type="ChEBI" id="CHEBI:58228"/>
        <dbReference type="EC" id="2.1.3.2"/>
    </reaction>
</comment>
<dbReference type="PANTHER" id="PTHR45753:SF6">
    <property type="entry name" value="ASPARTATE CARBAMOYLTRANSFERASE"/>
    <property type="match status" value="1"/>
</dbReference>
<dbReference type="RefSeq" id="WP_140933833.1">
    <property type="nucleotide sequence ID" value="NZ_QUBF01000001.1"/>
</dbReference>
<sequence>MTLDMNFLNINEFSNDEIKKMILLAHKFRNGKQIKFKKPIYAANLFFENSTRTHTSFEMAQRKLGIQTFNINPQTSSMKKGESLSDTIKTLQAIGMDCLVIRHKLTGWYQELSKDSNINISLVNAGDGSGQHPSQSLLDLVTIDDEFHKFAGLSIGIIGDLVHSRVARSDAEILQRLGANVYFAGPKAWYPKDFDKFGIYVTIDEIIDKLDVVMMLRVQLERLNHELVSKFTNQNYFEDYGLTKQKAAKMKKKAIIMHPAPVNRDVEIASQLVESSNSRIFRQMNNGVYARMAILTTVLNKYLEDK</sequence>
<evidence type="ECO:0000313" key="11">
    <source>
        <dbReference type="Proteomes" id="UP000784700"/>
    </source>
</evidence>
<keyword evidence="3 7" id="KW-0808">Transferase</keyword>
<evidence type="ECO:0000256" key="7">
    <source>
        <dbReference type="HAMAP-Rule" id="MF_00001"/>
    </source>
</evidence>
<dbReference type="InterPro" id="IPR002082">
    <property type="entry name" value="Asp_carbamoyltransf"/>
</dbReference>
<feature type="binding site" evidence="7">
    <location>
        <position position="217"/>
    </location>
    <ligand>
        <name>L-aspartate</name>
        <dbReference type="ChEBI" id="CHEBI:29991"/>
    </ligand>
</feature>
<dbReference type="GO" id="GO:0004070">
    <property type="term" value="F:aspartate carbamoyltransferase activity"/>
    <property type="evidence" value="ECO:0007669"/>
    <property type="project" value="UniProtKB-UniRule"/>
</dbReference>
<dbReference type="GO" id="GO:0005829">
    <property type="term" value="C:cytosol"/>
    <property type="evidence" value="ECO:0007669"/>
    <property type="project" value="TreeGrafter"/>
</dbReference>
<feature type="domain" description="Aspartate/ornithine carbamoyltransferase carbamoyl-P binding" evidence="9">
    <location>
        <begin position="6"/>
        <end position="144"/>
    </location>
</feature>
<comment type="similarity">
    <text evidence="2 7">Belongs to the aspartate/ornithine carbamoyltransferase superfamily. ATCase family.</text>
</comment>
<dbReference type="NCBIfam" id="NF002032">
    <property type="entry name" value="PRK00856.1"/>
    <property type="match status" value="1"/>
</dbReference>
<dbReference type="InterPro" id="IPR006131">
    <property type="entry name" value="Asp_carbamoyltransf_Asp/Orn-bd"/>
</dbReference>
<name>A0A9Q8IPE9_9LACO</name>
<feature type="binding site" evidence="7">
    <location>
        <position position="102"/>
    </location>
    <ligand>
        <name>carbamoyl phosphate</name>
        <dbReference type="ChEBI" id="CHEBI:58228"/>
    </ligand>
</feature>
<proteinExistence type="inferred from homology"/>
<feature type="domain" description="Aspartate/ornithine carbamoyltransferase Asp/Orn-binding" evidence="8">
    <location>
        <begin position="152"/>
        <end position="297"/>
    </location>
</feature>
<dbReference type="GO" id="GO:0006207">
    <property type="term" value="P:'de novo' pyrimidine nucleobase biosynthetic process"/>
    <property type="evidence" value="ECO:0007669"/>
    <property type="project" value="InterPro"/>
</dbReference>
<feature type="binding site" evidence="7">
    <location>
        <position position="165"/>
    </location>
    <ligand>
        <name>L-aspartate</name>
        <dbReference type="ChEBI" id="CHEBI:29991"/>
    </ligand>
</feature>
<evidence type="ECO:0000313" key="10">
    <source>
        <dbReference type="EMBL" id="TPR46206.1"/>
    </source>
</evidence>
<evidence type="ECO:0000256" key="6">
    <source>
        <dbReference type="ARBA" id="ARBA00048859"/>
    </source>
</evidence>
<dbReference type="EC" id="2.1.3.2" evidence="7"/>